<protein>
    <submittedName>
        <fullName evidence="1">Uncharacterized protein</fullName>
    </submittedName>
</protein>
<reference evidence="1" key="1">
    <citation type="submission" date="2023-06" db="EMBL/GenBank/DDBJ databases">
        <title>Conoideocrella luteorostrata (Hypocreales: Clavicipitaceae), a potential biocontrol fungus for elongate hemlock scale in United States Christmas tree production areas.</title>
        <authorList>
            <person name="Barrett H."/>
            <person name="Lovett B."/>
            <person name="Macias A.M."/>
            <person name="Stajich J.E."/>
            <person name="Kasson M.T."/>
        </authorList>
    </citation>
    <scope>NUCLEOTIDE SEQUENCE</scope>
    <source>
        <strain evidence="1">ARSEF 14590</strain>
    </source>
</reference>
<sequence>MAWLRPFATAAELPQMTCKSVDIDGFNVTFDETWLSNHTAPMEGEDETGAHPHQSAALQRYLDGQCAAADALSAITSPAPGSSDTQAELRDRVLGIIEDALFELPKTYAPALIALLKELNTRPEEDEDGAPLWRGLKSFGDSWSDSWKQPHWRKALSTRDPGTRDRRREAHLHRAFIEASCAVANIGTDAGALDSAEEGLLPLSWGYECLSDALESPDGVVWDFEVPAAAVWLRVAGRRMLEGAKRGEKSWALEREGRLWAPGPMSTARWEFWLSRLDQLRGIGTNISKAASEGLTDGRALTEEASLK</sequence>
<evidence type="ECO:0000313" key="2">
    <source>
        <dbReference type="Proteomes" id="UP001251528"/>
    </source>
</evidence>
<dbReference type="Proteomes" id="UP001251528">
    <property type="component" value="Unassembled WGS sequence"/>
</dbReference>
<dbReference type="Pfam" id="PF12311">
    <property type="entry name" value="DUF3632"/>
    <property type="match status" value="1"/>
</dbReference>
<organism evidence="1 2">
    <name type="scientific">Conoideocrella luteorostrata</name>
    <dbReference type="NCBI Taxonomy" id="1105319"/>
    <lineage>
        <taxon>Eukaryota</taxon>
        <taxon>Fungi</taxon>
        <taxon>Dikarya</taxon>
        <taxon>Ascomycota</taxon>
        <taxon>Pezizomycotina</taxon>
        <taxon>Sordariomycetes</taxon>
        <taxon>Hypocreomycetidae</taxon>
        <taxon>Hypocreales</taxon>
        <taxon>Clavicipitaceae</taxon>
        <taxon>Conoideocrella</taxon>
    </lineage>
</organism>
<dbReference type="AlphaFoldDB" id="A0AAJ0CB44"/>
<keyword evidence="2" id="KW-1185">Reference proteome</keyword>
<dbReference type="PANTHER" id="PTHR38797">
    <property type="entry name" value="NUCLEAR PORE COMPLEX PROTEIN NUP85-RELATED"/>
    <property type="match status" value="1"/>
</dbReference>
<proteinExistence type="predicted"/>
<dbReference type="InterPro" id="IPR022085">
    <property type="entry name" value="OpdG"/>
</dbReference>
<comment type="caution">
    <text evidence="1">The sequence shown here is derived from an EMBL/GenBank/DDBJ whole genome shotgun (WGS) entry which is preliminary data.</text>
</comment>
<name>A0AAJ0CB44_9HYPO</name>
<evidence type="ECO:0000313" key="1">
    <source>
        <dbReference type="EMBL" id="KAK2589681.1"/>
    </source>
</evidence>
<dbReference type="PANTHER" id="PTHR38797:SF4">
    <property type="entry name" value="NUCLEAR PORE COMPLEX PROTEIN NUP85"/>
    <property type="match status" value="1"/>
</dbReference>
<dbReference type="InterPro" id="IPR053204">
    <property type="entry name" value="Oxopyrrolidines_Biosynth-assoc"/>
</dbReference>
<accession>A0AAJ0CB44</accession>
<dbReference type="EMBL" id="JASWJB010000582">
    <property type="protein sequence ID" value="KAK2589681.1"/>
    <property type="molecule type" value="Genomic_DNA"/>
</dbReference>
<gene>
    <name evidence="1" type="ORF">QQS21_012643</name>
</gene>